<sequence length="1013" mass="114398">MDTNNNSARAHFSDDDGEHMFDLENDDFMFENDDHTFSLNSSSRTTPAINHNNNNKSQQDHQYLLKINKFFQNLNSTLFHPTALFKDSRKTVSDKIQKSLKHGIELYNMDNHLHDDDHEHADDHAGDRDGLNDLQNMLSFHTKLRKRRFFQKTVLRLVGFTLVLLLFLYLLLNGLGVVSPSRFGNNKYASGRGGKGKNKDSSGDGNHKDFSPYRLYNNGTVNMYPVTLLLNLGGVSPMFLNSMDTPILDKIYRRDFDNDLAESMLENNSTGSSLDEVFTQTGVLSTPYMIPGSSFQTIPNLWSLITGLDPEYHKIYNNDFDLFFSNKLSDDEKDAVKSASEEATNQANEAFQKGLARYSFNGFDVTSQEKEFKSHTKNPQKNLYHLDQIYNGNHSIWAQIQKSYFNKLDGMFDFKCDVLNWPGSLVDYAYESNFTKPFYLQQNSPAKSTTKYDDQEYLFSSLASDIKKKNKKVSQFDVLKTVNYIFQKIDDAAAAAASDGSVGKSEDVPGLIIQDIPVMGEQGFYDDPLYYTERLQMMDKYIGLLLRGVAQRNMTHMFNLVVTSDHGTATVPTENIHTWEEYIYRDKELGQEVERLLSSSSYSYPSSSSFPLFDEETDNSVGLVVFHSPYLGFTHPGLNLEQWKNFESGMEGHPYGVSGSSVKLTGADAESKEDLKKKNFYQLYSLLKDVFANSSFHVLQNHNLPANLKYLDKMHSGQDTLWVIPEYNHYLIPPNYKGLSKTANAYDDSANIFQNFNLKKFNSETDTFSKTLFVNGYDCLNGSVNELSIINDQLEMSSLFLGVGPYFQNFENYDLKPFKNVEVYQILSDMIGLRNYNKNNNGTFAYPLSLGEANLWLWESSEEMSQTDATSWNNLREKFGARGENSFLKKWVGAEYLEWRAKNVAIEEVGAVSSATTKTSSSVFSNAMGESTSSSISGSQTSSIVSSSSTSFFTTTSISSSMSSRTSTGPKPTSAHAQNLNEVFQEIVSEVKEEAHELIDKVEEMLAGTASVV</sequence>
<name>A0A1E5RZR3_9ASCO</name>
<feature type="region of interest" description="Disordered" evidence="1">
    <location>
        <begin position="922"/>
        <end position="945"/>
    </location>
</feature>
<dbReference type="FunCoup" id="A0A1E5RZR3">
    <property type="interactions" value="225"/>
</dbReference>
<dbReference type="Pfam" id="PF01663">
    <property type="entry name" value="Phosphodiest"/>
    <property type="match status" value="1"/>
</dbReference>
<keyword evidence="2" id="KW-0472">Membrane</keyword>
<accession>A0A1E5RZR3</accession>
<dbReference type="InterPro" id="IPR002591">
    <property type="entry name" value="Phosphodiest/P_Trfase"/>
</dbReference>
<evidence type="ECO:0000313" key="4">
    <source>
        <dbReference type="Proteomes" id="UP000095728"/>
    </source>
</evidence>
<keyword evidence="2" id="KW-0812">Transmembrane</keyword>
<dbReference type="PANTHER" id="PTHR10151">
    <property type="entry name" value="ECTONUCLEOTIDE PYROPHOSPHATASE/PHOSPHODIESTERASE"/>
    <property type="match status" value="1"/>
</dbReference>
<dbReference type="SUPFAM" id="SSF53649">
    <property type="entry name" value="Alkaline phosphatase-like"/>
    <property type="match status" value="1"/>
</dbReference>
<dbReference type="EMBL" id="LPNM01000001">
    <property type="protein sequence ID" value="OEJ92480.1"/>
    <property type="molecule type" value="Genomic_DNA"/>
</dbReference>
<proteinExistence type="predicted"/>
<evidence type="ECO:0000313" key="3">
    <source>
        <dbReference type="EMBL" id="OEJ92480.1"/>
    </source>
</evidence>
<dbReference type="STRING" id="56408.A0A1E5RZR3"/>
<keyword evidence="4" id="KW-1185">Reference proteome</keyword>
<protein>
    <submittedName>
        <fullName evidence="3">Ectonucleotide pyrophosphatase/phosphodiesterase 1</fullName>
    </submittedName>
</protein>
<feature type="region of interest" description="Disordered" evidence="1">
    <location>
        <begin position="186"/>
        <end position="207"/>
    </location>
</feature>
<evidence type="ECO:0000256" key="1">
    <source>
        <dbReference type="SAM" id="MobiDB-lite"/>
    </source>
</evidence>
<gene>
    <name evidence="3" type="ORF">AWRI3579_g105</name>
</gene>
<comment type="caution">
    <text evidence="3">The sequence shown here is derived from an EMBL/GenBank/DDBJ whole genome shotgun (WGS) entry which is preliminary data.</text>
</comment>
<dbReference type="GO" id="GO:0047429">
    <property type="term" value="F:nucleoside triphosphate diphosphatase activity"/>
    <property type="evidence" value="ECO:0007669"/>
    <property type="project" value="TreeGrafter"/>
</dbReference>
<dbReference type="OrthoDB" id="415411at2759"/>
<organism evidence="3 4">
    <name type="scientific">Hanseniaspora osmophila</name>
    <dbReference type="NCBI Taxonomy" id="56408"/>
    <lineage>
        <taxon>Eukaryota</taxon>
        <taxon>Fungi</taxon>
        <taxon>Dikarya</taxon>
        <taxon>Ascomycota</taxon>
        <taxon>Saccharomycotina</taxon>
        <taxon>Saccharomycetes</taxon>
        <taxon>Saccharomycodales</taxon>
        <taxon>Saccharomycodaceae</taxon>
        <taxon>Hanseniaspora</taxon>
    </lineage>
</organism>
<evidence type="ECO:0000256" key="2">
    <source>
        <dbReference type="SAM" id="Phobius"/>
    </source>
</evidence>
<feature type="transmembrane region" description="Helical" evidence="2">
    <location>
        <begin position="153"/>
        <end position="172"/>
    </location>
</feature>
<dbReference type="InParanoid" id="A0A1E5RZR3"/>
<dbReference type="PANTHER" id="PTHR10151:SF120">
    <property type="entry name" value="BIS(5'-ADENOSYL)-TRIPHOSPHATASE"/>
    <property type="match status" value="1"/>
</dbReference>
<reference evidence="4" key="1">
    <citation type="journal article" date="2016" name="Genome Announc.">
        <title>Genome sequences of three species of Hanseniaspora isolated from spontaneous wine fermentations.</title>
        <authorList>
            <person name="Sternes P.R."/>
            <person name="Lee D."/>
            <person name="Kutyna D.R."/>
            <person name="Borneman A.R."/>
        </authorList>
    </citation>
    <scope>NUCLEOTIDE SEQUENCE [LARGE SCALE GENOMIC DNA]</scope>
    <source>
        <strain evidence="4">AWRI3579</strain>
    </source>
</reference>
<dbReference type="GO" id="GO:0017111">
    <property type="term" value="F:ribonucleoside triphosphate phosphatase activity"/>
    <property type="evidence" value="ECO:0007669"/>
    <property type="project" value="TreeGrafter"/>
</dbReference>
<dbReference type="InterPro" id="IPR017850">
    <property type="entry name" value="Alkaline_phosphatase_core_sf"/>
</dbReference>
<dbReference type="Gene3D" id="3.40.720.10">
    <property type="entry name" value="Alkaline Phosphatase, subunit A"/>
    <property type="match status" value="1"/>
</dbReference>
<dbReference type="GO" id="GO:0009141">
    <property type="term" value="P:nucleoside triphosphate metabolic process"/>
    <property type="evidence" value="ECO:0007669"/>
    <property type="project" value="TreeGrafter"/>
</dbReference>
<keyword evidence="2" id="KW-1133">Transmembrane helix</keyword>
<dbReference type="AlphaFoldDB" id="A0A1E5RZR3"/>
<dbReference type="Proteomes" id="UP000095728">
    <property type="component" value="Unassembled WGS sequence"/>
</dbReference>
<feature type="compositionally biased region" description="Basic and acidic residues" evidence="1">
    <location>
        <begin position="197"/>
        <end position="207"/>
    </location>
</feature>